<dbReference type="VEuPathDB" id="FungiDB:PC110_g13771"/>
<keyword evidence="11" id="KW-1185">Reference proteome</keyword>
<dbReference type="EMBL" id="MJFZ01000402">
    <property type="protein sequence ID" value="RAW29874.1"/>
    <property type="molecule type" value="Genomic_DNA"/>
</dbReference>
<evidence type="ECO:0000256" key="2">
    <source>
        <dbReference type="ARBA" id="ARBA00004613"/>
    </source>
</evidence>
<evidence type="ECO:0000256" key="3">
    <source>
        <dbReference type="ARBA" id="ARBA00022525"/>
    </source>
</evidence>
<accession>A0A329RZ10</accession>
<organism evidence="10 11">
    <name type="scientific">Phytophthora cactorum</name>
    <dbReference type="NCBI Taxonomy" id="29920"/>
    <lineage>
        <taxon>Eukaryota</taxon>
        <taxon>Sar</taxon>
        <taxon>Stramenopiles</taxon>
        <taxon>Oomycota</taxon>
        <taxon>Peronosporomycetes</taxon>
        <taxon>Peronosporales</taxon>
        <taxon>Peronosporaceae</taxon>
        <taxon>Phytophthora</taxon>
    </lineage>
</organism>
<dbReference type="EMBL" id="RCMG01000689">
    <property type="protein sequence ID" value="KAG2850405.1"/>
    <property type="molecule type" value="Genomic_DNA"/>
</dbReference>
<dbReference type="EMBL" id="RCMK01000397">
    <property type="protein sequence ID" value="KAG2931272.1"/>
    <property type="molecule type" value="Genomic_DNA"/>
</dbReference>
<dbReference type="Pfam" id="PF20147">
    <property type="entry name" value="Crinkler"/>
    <property type="match status" value="1"/>
</dbReference>
<sequence length="110" mass="12355">MIKLFCAIVGDGGSAFPVDIDAIKSVGDLKKAIKEEKKNDFKNVDADKLMLFLAKKGGAWLKSKDLLRMRNWEIPDEDESHYYSVPLHSSSFSKAARDLSILYGESSDWL</sequence>
<dbReference type="Proteomes" id="UP000251314">
    <property type="component" value="Unassembled WGS sequence"/>
</dbReference>
<evidence type="ECO:0000313" key="5">
    <source>
        <dbReference type="EMBL" id="KAG2850405.1"/>
    </source>
</evidence>
<dbReference type="AlphaFoldDB" id="A0A329RZ10"/>
<name>A0A329RZ10_9STRA</name>
<evidence type="ECO:0000313" key="11">
    <source>
        <dbReference type="Proteomes" id="UP000251314"/>
    </source>
</evidence>
<evidence type="ECO:0000313" key="8">
    <source>
        <dbReference type="EMBL" id="KAG2977583.1"/>
    </source>
</evidence>
<dbReference type="GO" id="GO:0005576">
    <property type="term" value="C:extracellular region"/>
    <property type="evidence" value="ECO:0007669"/>
    <property type="project" value="UniProtKB-SubCell"/>
</dbReference>
<evidence type="ECO:0000256" key="1">
    <source>
        <dbReference type="ARBA" id="ARBA00004340"/>
    </source>
</evidence>
<evidence type="ECO:0000313" key="9">
    <source>
        <dbReference type="EMBL" id="KAG3210417.1"/>
    </source>
</evidence>
<keyword evidence="3" id="KW-0964">Secreted</keyword>
<protein>
    <recommendedName>
        <fullName evidence="4">Crinkler effector protein N-terminal domain-containing protein</fullName>
    </recommendedName>
</protein>
<gene>
    <name evidence="10" type="ORF">PC110_g13771</name>
    <name evidence="5" type="ORF">PC113_g16813</name>
    <name evidence="6" type="ORF">PC115_g16444</name>
    <name evidence="7" type="ORF">PC117_g13515</name>
    <name evidence="8" type="ORF">PC118_g12785</name>
    <name evidence="9" type="ORF">PC129_g18584</name>
</gene>
<evidence type="ECO:0000313" key="10">
    <source>
        <dbReference type="EMBL" id="RAW29874.1"/>
    </source>
</evidence>
<evidence type="ECO:0000313" key="7">
    <source>
        <dbReference type="EMBL" id="KAG2931272.1"/>
    </source>
</evidence>
<dbReference type="OrthoDB" id="167272at2759"/>
<reference evidence="10 11" key="1">
    <citation type="submission" date="2018-01" db="EMBL/GenBank/DDBJ databases">
        <title>Draft genome of the strawberry crown rot pathogen Phytophthora cactorum.</title>
        <authorList>
            <person name="Armitage A.D."/>
            <person name="Lysoe E."/>
            <person name="Nellist C.F."/>
            <person name="Harrison R.J."/>
            <person name="Brurberg M.B."/>
        </authorList>
    </citation>
    <scope>NUCLEOTIDE SEQUENCE [LARGE SCALE GENOMIC DNA]</scope>
    <source>
        <strain evidence="10 11">10300</strain>
    </source>
</reference>
<dbReference type="EMBL" id="RCMV01001098">
    <property type="protein sequence ID" value="KAG3210417.1"/>
    <property type="molecule type" value="Genomic_DNA"/>
</dbReference>
<proteinExistence type="predicted"/>
<comment type="subcellular location">
    <subcellularLocation>
        <location evidence="1">Host cell</location>
    </subcellularLocation>
    <subcellularLocation>
        <location evidence="2">Secreted</location>
    </subcellularLocation>
</comment>
<dbReference type="EMBL" id="RCML01000420">
    <property type="protein sequence ID" value="KAG2977583.1"/>
    <property type="molecule type" value="Genomic_DNA"/>
</dbReference>
<reference evidence="5" key="2">
    <citation type="submission" date="2018-10" db="EMBL/GenBank/DDBJ databases">
        <title>Effector identification in a new, highly contiguous assembly of the strawberry crown rot pathogen Phytophthora cactorum.</title>
        <authorList>
            <person name="Armitage A.D."/>
            <person name="Nellist C.F."/>
            <person name="Bates H."/>
            <person name="Vickerstaff R.J."/>
            <person name="Harrison R.J."/>
        </authorList>
    </citation>
    <scope>NUCLEOTIDE SEQUENCE</scope>
    <source>
        <strain evidence="5">15-7</strain>
        <strain evidence="6">4032</strain>
        <strain evidence="7">4040</strain>
        <strain evidence="8">P415</strain>
        <strain evidence="9">P421</strain>
    </source>
</reference>
<dbReference type="GO" id="GO:0043657">
    <property type="term" value="C:host cell"/>
    <property type="evidence" value="ECO:0007669"/>
    <property type="project" value="UniProtKB-SubCell"/>
</dbReference>
<dbReference type="Proteomes" id="UP000774804">
    <property type="component" value="Unassembled WGS sequence"/>
</dbReference>
<dbReference type="Proteomes" id="UP000760860">
    <property type="component" value="Unassembled WGS sequence"/>
</dbReference>
<dbReference type="InterPro" id="IPR045379">
    <property type="entry name" value="Crinkler_N"/>
</dbReference>
<comment type="caution">
    <text evidence="10">The sequence shown here is derived from an EMBL/GenBank/DDBJ whole genome shotgun (WGS) entry which is preliminary data.</text>
</comment>
<feature type="domain" description="Crinkler effector protein N-terminal" evidence="4">
    <location>
        <begin position="2"/>
        <end position="79"/>
    </location>
</feature>
<dbReference type="Proteomes" id="UP000735874">
    <property type="component" value="Unassembled WGS sequence"/>
</dbReference>
<evidence type="ECO:0000259" key="4">
    <source>
        <dbReference type="Pfam" id="PF20147"/>
    </source>
</evidence>
<dbReference type="Proteomes" id="UP000736787">
    <property type="component" value="Unassembled WGS sequence"/>
</dbReference>
<dbReference type="Proteomes" id="UP000697107">
    <property type="component" value="Unassembled WGS sequence"/>
</dbReference>
<dbReference type="EMBL" id="RCMI01000719">
    <property type="protein sequence ID" value="KAG2899764.1"/>
    <property type="molecule type" value="Genomic_DNA"/>
</dbReference>
<evidence type="ECO:0000313" key="6">
    <source>
        <dbReference type="EMBL" id="KAG2899764.1"/>
    </source>
</evidence>